<keyword evidence="2" id="KW-1185">Reference proteome</keyword>
<evidence type="ECO:0000313" key="1">
    <source>
        <dbReference type="EMBL" id="MBB4933394.1"/>
    </source>
</evidence>
<sequence>MTAESYTVDDLADLHEWAHAMDAAIAVVDEDWQSVTYEAGTTVGGERVSRRCRHTLPMGTALRRWERTYVIGLRHTTRDGGQCHHVRQVIAPCLNGPEERARRLAITIVGALVEYDRRKVCGATAANLRTYVAERAADWRSG</sequence>
<dbReference type="Proteomes" id="UP000523007">
    <property type="component" value="Unassembled WGS sequence"/>
</dbReference>
<gene>
    <name evidence="1" type="ORF">F4561_004214</name>
</gene>
<accession>A0A7W7RJZ0</accession>
<organism evidence="1 2">
    <name type="scientific">Lipingzhangella halophila</name>
    <dbReference type="NCBI Taxonomy" id="1783352"/>
    <lineage>
        <taxon>Bacteria</taxon>
        <taxon>Bacillati</taxon>
        <taxon>Actinomycetota</taxon>
        <taxon>Actinomycetes</taxon>
        <taxon>Streptosporangiales</taxon>
        <taxon>Nocardiopsidaceae</taxon>
        <taxon>Lipingzhangella</taxon>
    </lineage>
</organism>
<dbReference type="RefSeq" id="WP_184581009.1">
    <property type="nucleotide sequence ID" value="NZ_JACHJT010000001.1"/>
</dbReference>
<name>A0A7W7RJZ0_9ACTN</name>
<evidence type="ECO:0000313" key="2">
    <source>
        <dbReference type="Proteomes" id="UP000523007"/>
    </source>
</evidence>
<protein>
    <submittedName>
        <fullName evidence="1">Uncharacterized protein</fullName>
    </submittedName>
</protein>
<dbReference type="AlphaFoldDB" id="A0A7W7RJZ0"/>
<reference evidence="1 2" key="1">
    <citation type="submission" date="2020-08" db="EMBL/GenBank/DDBJ databases">
        <title>Sequencing the genomes of 1000 actinobacteria strains.</title>
        <authorList>
            <person name="Klenk H.-P."/>
        </authorList>
    </citation>
    <scope>NUCLEOTIDE SEQUENCE [LARGE SCALE GENOMIC DNA]</scope>
    <source>
        <strain evidence="1 2">DSM 102030</strain>
    </source>
</reference>
<dbReference type="EMBL" id="JACHJT010000001">
    <property type="protein sequence ID" value="MBB4933394.1"/>
    <property type="molecule type" value="Genomic_DNA"/>
</dbReference>
<proteinExistence type="predicted"/>
<comment type="caution">
    <text evidence="1">The sequence shown here is derived from an EMBL/GenBank/DDBJ whole genome shotgun (WGS) entry which is preliminary data.</text>
</comment>